<dbReference type="PANTHER" id="PTHR11054:SF0">
    <property type="entry name" value="6-PHOSPHOGLUCONOLACTONASE"/>
    <property type="match status" value="1"/>
</dbReference>
<dbReference type="FunFam" id="3.40.50.1360:FF:000005">
    <property type="entry name" value="6-phosphogluconolactonase"/>
    <property type="match status" value="1"/>
</dbReference>
<dbReference type="SUPFAM" id="SSF100950">
    <property type="entry name" value="NagB/RpiA/CoA transferase-like"/>
    <property type="match status" value="1"/>
</dbReference>
<dbReference type="GO" id="GO:0017057">
    <property type="term" value="F:6-phosphogluconolactonase activity"/>
    <property type="evidence" value="ECO:0007669"/>
    <property type="project" value="UniProtKB-UniRule"/>
</dbReference>
<evidence type="ECO:0000313" key="9">
    <source>
        <dbReference type="Proteomes" id="UP000694427"/>
    </source>
</evidence>
<reference evidence="8" key="2">
    <citation type="submission" date="2025-09" db="UniProtKB">
        <authorList>
            <consortium name="Ensembl"/>
        </authorList>
    </citation>
    <scope>IDENTIFICATION</scope>
</reference>
<evidence type="ECO:0000259" key="7">
    <source>
        <dbReference type="Pfam" id="PF01182"/>
    </source>
</evidence>
<comment type="similarity">
    <text evidence="3 6">Belongs to the glucosamine/galactosamine-6-phosphate isomerase family. 6-phosphogluconolactonase subfamily.</text>
</comment>
<keyword evidence="5 6" id="KW-0378">Hydrolase</keyword>
<name>A0A8C1RPU0_CYPCA</name>
<dbReference type="Ensembl" id="ENSCCRT00010131614.1">
    <property type="protein sequence ID" value="ENSCCRP00010118469.1"/>
    <property type="gene ID" value="ENSCCRG00010051889.1"/>
</dbReference>
<proteinExistence type="inferred from homology"/>
<evidence type="ECO:0000313" key="8">
    <source>
        <dbReference type="Ensembl" id="ENSCCRP00010118469.1"/>
    </source>
</evidence>
<dbReference type="AlphaFoldDB" id="A0A8C1RPU0"/>
<reference evidence="8" key="1">
    <citation type="submission" date="2025-08" db="UniProtKB">
        <authorList>
            <consortium name="Ensembl"/>
        </authorList>
    </citation>
    <scope>IDENTIFICATION</scope>
</reference>
<evidence type="ECO:0000256" key="1">
    <source>
        <dbReference type="ARBA" id="ARBA00000832"/>
    </source>
</evidence>
<dbReference type="InterPro" id="IPR037171">
    <property type="entry name" value="NagB/RpiA_transferase-like"/>
</dbReference>
<dbReference type="InterPro" id="IPR006148">
    <property type="entry name" value="Glc/Gal-6P_isomerase"/>
</dbReference>
<evidence type="ECO:0000256" key="5">
    <source>
        <dbReference type="ARBA" id="ARBA00022801"/>
    </source>
</evidence>
<comment type="catalytic activity">
    <reaction evidence="1 6">
        <text>6-phospho-D-glucono-1,5-lactone + H2O = 6-phospho-D-gluconate + H(+)</text>
        <dbReference type="Rhea" id="RHEA:12556"/>
        <dbReference type="ChEBI" id="CHEBI:15377"/>
        <dbReference type="ChEBI" id="CHEBI:15378"/>
        <dbReference type="ChEBI" id="CHEBI:57955"/>
        <dbReference type="ChEBI" id="CHEBI:58759"/>
        <dbReference type="EC" id="3.1.1.31"/>
    </reaction>
</comment>
<evidence type="ECO:0000256" key="6">
    <source>
        <dbReference type="RuleBase" id="RU365095"/>
    </source>
</evidence>
<accession>A0A8C1RPU0</accession>
<feature type="domain" description="Glucosamine/galactosamine-6-phosphate isomerase" evidence="7">
    <location>
        <begin position="50"/>
        <end position="267"/>
    </location>
</feature>
<dbReference type="InterPro" id="IPR039104">
    <property type="entry name" value="6PGL"/>
</dbReference>
<dbReference type="EC" id="3.1.1.31" evidence="4 6"/>
<sequence>MQQYTRVGSVRCDWMLVRWHEQHVKEISLVRTHSTGVMSGPRVVVFPSVAELGSTLAQLVSSRAEKALSTGESFSLGLSGGSLVSILSKELPAVPGLDCSRWLMGFCDERLVPFSDPESTYGLYKNQLFEKINIPEDRILAIDPSLPVQECADDYAGKLSKAFNTEHIPVFDMLLLGMGPDGHTCSLFPDHPLLQESRRTVAPISDSPKPPPQRVTMTLPTVNAARCVVFVSTGGSKAPVLKQLLEGGEGPALPASLVTPRRGELFWLVDEPAAASLSSRVERPGPGAKL</sequence>
<dbReference type="InterPro" id="IPR005900">
    <property type="entry name" value="6-phosphogluconolactonase_DevB"/>
</dbReference>
<dbReference type="GO" id="GO:0005975">
    <property type="term" value="P:carbohydrate metabolic process"/>
    <property type="evidence" value="ECO:0007669"/>
    <property type="project" value="UniProtKB-UniRule"/>
</dbReference>
<comment type="pathway">
    <text evidence="2 6">Carbohydrate degradation; pentose phosphate pathway; D-ribulose 5-phosphate from D-glucose 6-phosphate (oxidative stage): step 2/3.</text>
</comment>
<protein>
    <recommendedName>
        <fullName evidence="4 6">6-phosphogluconolactonase</fullName>
        <shortName evidence="6">6PGL</shortName>
        <ecNumber evidence="4 6">3.1.1.31</ecNumber>
    </recommendedName>
</protein>
<dbReference type="GO" id="GO:0006098">
    <property type="term" value="P:pentose-phosphate shunt"/>
    <property type="evidence" value="ECO:0007669"/>
    <property type="project" value="UniProtKB-UniPathway"/>
</dbReference>
<dbReference type="Pfam" id="PF01182">
    <property type="entry name" value="Glucosamine_iso"/>
    <property type="match status" value="1"/>
</dbReference>
<evidence type="ECO:0000256" key="3">
    <source>
        <dbReference type="ARBA" id="ARBA00010662"/>
    </source>
</evidence>
<keyword evidence="9" id="KW-1185">Reference proteome</keyword>
<dbReference type="UniPathway" id="UPA00115">
    <property type="reaction ID" value="UER00409"/>
</dbReference>
<dbReference type="CDD" id="cd01400">
    <property type="entry name" value="6PGL"/>
    <property type="match status" value="1"/>
</dbReference>
<dbReference type="PANTHER" id="PTHR11054">
    <property type="entry name" value="6-PHOSPHOGLUCONOLACTONASE"/>
    <property type="match status" value="1"/>
</dbReference>
<comment type="function">
    <text evidence="6">Hydrolysis of 6-phosphogluconolactone to 6-phosphogluconate.</text>
</comment>
<organism evidence="8 9">
    <name type="scientific">Cyprinus carpio</name>
    <name type="common">Common carp</name>
    <dbReference type="NCBI Taxonomy" id="7962"/>
    <lineage>
        <taxon>Eukaryota</taxon>
        <taxon>Metazoa</taxon>
        <taxon>Chordata</taxon>
        <taxon>Craniata</taxon>
        <taxon>Vertebrata</taxon>
        <taxon>Euteleostomi</taxon>
        <taxon>Actinopterygii</taxon>
        <taxon>Neopterygii</taxon>
        <taxon>Teleostei</taxon>
        <taxon>Ostariophysi</taxon>
        <taxon>Cypriniformes</taxon>
        <taxon>Cyprinidae</taxon>
        <taxon>Cyprininae</taxon>
        <taxon>Cyprinus</taxon>
    </lineage>
</organism>
<dbReference type="NCBIfam" id="TIGR01198">
    <property type="entry name" value="pgl"/>
    <property type="match status" value="1"/>
</dbReference>
<evidence type="ECO:0000256" key="2">
    <source>
        <dbReference type="ARBA" id="ARBA00004961"/>
    </source>
</evidence>
<dbReference type="Proteomes" id="UP000694427">
    <property type="component" value="Unplaced"/>
</dbReference>
<dbReference type="Gene3D" id="3.40.50.1360">
    <property type="match status" value="1"/>
</dbReference>
<evidence type="ECO:0000256" key="4">
    <source>
        <dbReference type="ARBA" id="ARBA00013198"/>
    </source>
</evidence>